<sequence>MARRVSTKLIRNLPNVVNLLNKSSSNNPFLNKPVCSNFQSHQGFIRYINSSPSSTLTSITSTLNITHSLDKQVSNTARLSLDDTERLFSSVSTKQLLRSLVNLHLASIESFVDFGIWVMRSRLIDTPLCKEIILAIAKHSFYEHFCAGENLKEASNTLQKLWDDGLRGILDYGLEDAIDNPSCDRNLNEFLKAVDSTKMLPPSSVSYACVKVTAICPISLLKRVSDLLRWEYKDPSFDLPWKLDTLPILSKSSPFYHTLEKPEPLSPQEEHDLQQAYERLIKLSENCYDLNLPLLVDAEYTSVQPAIDYLTYSAMMKFNKYSNPIVFGTVQAYLKDAKERTIQATEAAEKMGITMGLKLVRGAYLSSETQLASSLGHASPIHGSIQETHACYNECASFMIEKVFTGTGAVVLATHNLESGQVAAGKAQGLGIGKGNPKLQFAQLKGMAEGLSFGLRNAGFQVSKYLPYGPVEMVMPYLLRRAEENRGLLSASTLDRQLMRKELIRRLKVAVCVMIMKALLKQIISTARQHAEQKKSKPLMANRVSTNLQQNIPSFLKSLNSSPSTYTAVTTPLNLTEELENTIKRKPITTPTSHKTLSLDDGESLFSSVSSFQLLRSLLNLQMASFDPIVDMGTWVMKSRLMESMVSKKIVLGMVKHTLYEHFCAGENLDEASKTLQRIWDSGLRGILDYGLEDATDNPSCDRNLNEFVKVVESTKLLPSSSVSYACMKITAICPISLLKRVSDLLRWEHRDPSFNLPWKHDTFPVLSDSSPFYHTLERPEPLTLEEEQDIEKARERLFELSQKCHDTNLPLLVDAEYTTVQPAIDYLTYLAMIQFNKDNNPIVYGTIQAYLKDAKDRMIQATDAAKNMGVTIGLKLVRGAYLSSETKLASSLGYASPMHGSIQKTHSSYNDCASFMIDKVSTRSAAVLLATHNLESGKMAVKKAQALEIAKGNPNLQFAQLKGMAEGLSFGLRNAGFLVSKYLAYGPVEMVIPFLLRRAEENRGILSASTLDRQLMRYEGISEETQKLKSGEMSCANLHQLLCPYFEGIAK</sequence>
<dbReference type="SUPFAM" id="SSF51730">
    <property type="entry name" value="FAD-linked oxidoreductase"/>
    <property type="match status" value="2"/>
</dbReference>
<reference evidence="6 7" key="1">
    <citation type="submission" date="2020-10" db="EMBL/GenBank/DDBJ databases">
        <title>The Coptis chinensis genome and diversification of protoberbering-type alkaloids.</title>
        <authorList>
            <person name="Wang B."/>
            <person name="Shu S."/>
            <person name="Song C."/>
            <person name="Liu Y."/>
        </authorList>
    </citation>
    <scope>NUCLEOTIDE SEQUENCE [LARGE SCALE GENOMIC DNA]</scope>
    <source>
        <strain evidence="6">HL-2020</strain>
        <tissue evidence="6">Leaf</tissue>
    </source>
</reference>
<evidence type="ECO:0000256" key="4">
    <source>
        <dbReference type="ARBA" id="ARBA00023062"/>
    </source>
</evidence>
<dbReference type="PANTHER" id="PTHR13914:SF0">
    <property type="entry name" value="PROLINE DEHYDROGENASE 1, MITOCHONDRIAL"/>
    <property type="match status" value="1"/>
</dbReference>
<feature type="domain" description="Proline dehydrogenase" evidence="5">
    <location>
        <begin position="673"/>
        <end position="1008"/>
    </location>
</feature>
<gene>
    <name evidence="6" type="ORF">IFM89_017813</name>
</gene>
<comment type="caution">
    <text evidence="6">The sequence shown here is derived from an EMBL/GenBank/DDBJ whole genome shotgun (WGS) entry which is preliminary data.</text>
</comment>
<dbReference type="InterPro" id="IPR029041">
    <property type="entry name" value="FAD-linked_oxidoreductase-like"/>
</dbReference>
<dbReference type="Proteomes" id="UP000631114">
    <property type="component" value="Unassembled WGS sequence"/>
</dbReference>
<name>A0A835H771_9MAGN</name>
<proteinExistence type="inferred from homology"/>
<keyword evidence="4" id="KW-0642">Proline metabolism</keyword>
<protein>
    <recommendedName>
        <fullName evidence="2">proline dehydrogenase</fullName>
        <ecNumber evidence="2">1.5.5.2</ecNumber>
    </recommendedName>
</protein>
<evidence type="ECO:0000313" key="6">
    <source>
        <dbReference type="EMBL" id="KAF9592848.1"/>
    </source>
</evidence>
<dbReference type="GO" id="GO:0010133">
    <property type="term" value="P:L-proline catabolic process to L-glutamate"/>
    <property type="evidence" value="ECO:0007669"/>
    <property type="project" value="TreeGrafter"/>
</dbReference>
<dbReference type="EC" id="1.5.5.2" evidence="2"/>
<dbReference type="GO" id="GO:0005739">
    <property type="term" value="C:mitochondrion"/>
    <property type="evidence" value="ECO:0007669"/>
    <property type="project" value="TreeGrafter"/>
</dbReference>
<keyword evidence="7" id="KW-1185">Reference proteome</keyword>
<dbReference type="OrthoDB" id="5464at2759"/>
<dbReference type="PANTHER" id="PTHR13914">
    <property type="entry name" value="PROLINE OXIDASE"/>
    <property type="match status" value="1"/>
</dbReference>
<feature type="domain" description="Proline dehydrogenase" evidence="5">
    <location>
        <begin position="155"/>
        <end position="488"/>
    </location>
</feature>
<dbReference type="Gene3D" id="3.20.20.220">
    <property type="match status" value="2"/>
</dbReference>
<dbReference type="InterPro" id="IPR015659">
    <property type="entry name" value="Proline_oxidase"/>
</dbReference>
<evidence type="ECO:0000256" key="2">
    <source>
        <dbReference type="ARBA" id="ARBA00012695"/>
    </source>
</evidence>
<evidence type="ECO:0000313" key="7">
    <source>
        <dbReference type="Proteomes" id="UP000631114"/>
    </source>
</evidence>
<dbReference type="InterPro" id="IPR002872">
    <property type="entry name" value="Proline_DH_dom"/>
</dbReference>
<dbReference type="GO" id="GO:0004657">
    <property type="term" value="F:proline dehydrogenase activity"/>
    <property type="evidence" value="ECO:0007669"/>
    <property type="project" value="UniProtKB-EC"/>
</dbReference>
<comment type="similarity">
    <text evidence="1">Belongs to the proline oxidase family.</text>
</comment>
<dbReference type="EMBL" id="JADFTS010000008">
    <property type="protein sequence ID" value="KAF9592848.1"/>
    <property type="molecule type" value="Genomic_DNA"/>
</dbReference>
<dbReference type="GO" id="GO:0071949">
    <property type="term" value="F:FAD binding"/>
    <property type="evidence" value="ECO:0007669"/>
    <property type="project" value="TreeGrafter"/>
</dbReference>
<evidence type="ECO:0000256" key="1">
    <source>
        <dbReference type="ARBA" id="ARBA00005869"/>
    </source>
</evidence>
<organism evidence="6 7">
    <name type="scientific">Coptis chinensis</name>
    <dbReference type="NCBI Taxonomy" id="261450"/>
    <lineage>
        <taxon>Eukaryota</taxon>
        <taxon>Viridiplantae</taxon>
        <taxon>Streptophyta</taxon>
        <taxon>Embryophyta</taxon>
        <taxon>Tracheophyta</taxon>
        <taxon>Spermatophyta</taxon>
        <taxon>Magnoliopsida</taxon>
        <taxon>Ranunculales</taxon>
        <taxon>Ranunculaceae</taxon>
        <taxon>Coptidoideae</taxon>
        <taxon>Coptis</taxon>
    </lineage>
</organism>
<evidence type="ECO:0000259" key="5">
    <source>
        <dbReference type="Pfam" id="PF01619"/>
    </source>
</evidence>
<dbReference type="AlphaFoldDB" id="A0A835H771"/>
<evidence type="ECO:0000256" key="3">
    <source>
        <dbReference type="ARBA" id="ARBA00023002"/>
    </source>
</evidence>
<accession>A0A835H771</accession>
<keyword evidence="3" id="KW-0560">Oxidoreductase</keyword>
<dbReference type="Pfam" id="PF01619">
    <property type="entry name" value="Pro_dh"/>
    <property type="match status" value="2"/>
</dbReference>